<evidence type="ECO:0000259" key="1">
    <source>
        <dbReference type="SMART" id="SM00579"/>
    </source>
</evidence>
<dbReference type="SMART" id="SM00579">
    <property type="entry name" value="FBD"/>
    <property type="match status" value="1"/>
</dbReference>
<dbReference type="PANTHER" id="PTHR31900:SF34">
    <property type="entry name" value="EMB|CAB62440.1-RELATED"/>
    <property type="match status" value="1"/>
</dbReference>
<comment type="caution">
    <text evidence="2">The sequence shown here is derived from an EMBL/GenBank/DDBJ whole genome shotgun (WGS) entry which is preliminary data.</text>
</comment>
<dbReference type="InterPro" id="IPR006566">
    <property type="entry name" value="FBD"/>
</dbReference>
<dbReference type="OrthoDB" id="1939276at2759"/>
<name>A0A3S3M7U8_9MAGN</name>
<organism evidence="2 3">
    <name type="scientific">Cinnamomum micranthum f. kanehirae</name>
    <dbReference type="NCBI Taxonomy" id="337451"/>
    <lineage>
        <taxon>Eukaryota</taxon>
        <taxon>Viridiplantae</taxon>
        <taxon>Streptophyta</taxon>
        <taxon>Embryophyta</taxon>
        <taxon>Tracheophyta</taxon>
        <taxon>Spermatophyta</taxon>
        <taxon>Magnoliopsida</taxon>
        <taxon>Magnoliidae</taxon>
        <taxon>Laurales</taxon>
        <taxon>Lauraceae</taxon>
        <taxon>Cinnamomum</taxon>
    </lineage>
</organism>
<reference evidence="2 3" key="1">
    <citation type="journal article" date="2019" name="Nat. Plants">
        <title>Stout camphor tree genome fills gaps in understanding of flowering plant genome evolution.</title>
        <authorList>
            <person name="Chaw S.M."/>
            <person name="Liu Y.C."/>
            <person name="Wu Y.W."/>
            <person name="Wang H.Y."/>
            <person name="Lin C.I."/>
            <person name="Wu C.S."/>
            <person name="Ke H.M."/>
            <person name="Chang L.Y."/>
            <person name="Hsu C.Y."/>
            <person name="Yang H.T."/>
            <person name="Sudianto E."/>
            <person name="Hsu M.H."/>
            <person name="Wu K.P."/>
            <person name="Wang L.N."/>
            <person name="Leebens-Mack J.H."/>
            <person name="Tsai I.J."/>
        </authorList>
    </citation>
    <scope>NUCLEOTIDE SEQUENCE [LARGE SCALE GENOMIC DNA]</scope>
    <source>
        <strain evidence="3">cv. Chaw 1501</strain>
        <tissue evidence="2">Young leaves</tissue>
    </source>
</reference>
<dbReference type="PANTHER" id="PTHR31900">
    <property type="entry name" value="F-BOX/RNI SUPERFAMILY PROTEIN-RELATED"/>
    <property type="match status" value="1"/>
</dbReference>
<dbReference type="EMBL" id="QPKB01000003">
    <property type="protein sequence ID" value="RWR78672.1"/>
    <property type="molecule type" value="Genomic_DNA"/>
</dbReference>
<sequence>MRGDHKNVRVDVEAPNLEILNIYSEKLGNYSFKDMPFLREAYIEVSHPRCSISVLHSSLESLLQSLSRVRVFKLSSACILALSLRALQNLPALIFKHKHLILETGLTIWELKGIAYLMKNSPDLETLVMKLSAQNAYYDLNTTLATKLNFNETEHWESFLSPFSCVVLHLKTIEIWDSAGEVYLTLRESSTSDVSETSLGSQGNGIRLLRLCLERAMCLEKLTLYINKIDFKAMQEIAQIIRAFPRASSSAVVLVCKYEVKL</sequence>
<evidence type="ECO:0000313" key="2">
    <source>
        <dbReference type="EMBL" id="RWR78672.1"/>
    </source>
</evidence>
<dbReference type="AlphaFoldDB" id="A0A3S3M7U8"/>
<gene>
    <name evidence="2" type="ORF">CKAN_00721400</name>
</gene>
<evidence type="ECO:0000313" key="3">
    <source>
        <dbReference type="Proteomes" id="UP000283530"/>
    </source>
</evidence>
<accession>A0A3S3M7U8</accession>
<dbReference type="InterPro" id="IPR050232">
    <property type="entry name" value="FBL13/AtMIF1-like"/>
</dbReference>
<dbReference type="Proteomes" id="UP000283530">
    <property type="component" value="Unassembled WGS sequence"/>
</dbReference>
<keyword evidence="3" id="KW-1185">Reference proteome</keyword>
<feature type="domain" description="FBD" evidence="1">
    <location>
        <begin position="164"/>
        <end position="256"/>
    </location>
</feature>
<proteinExistence type="predicted"/>
<protein>
    <submittedName>
        <fullName evidence="2">Putative F-box protein</fullName>
    </submittedName>
</protein>